<evidence type="ECO:0000313" key="3">
    <source>
        <dbReference type="Proteomes" id="UP000655366"/>
    </source>
</evidence>
<evidence type="ECO:0000313" key="2">
    <source>
        <dbReference type="EMBL" id="MBG0738932.1"/>
    </source>
</evidence>
<accession>A0A931CL28</accession>
<dbReference type="RefSeq" id="WP_196395884.1">
    <property type="nucleotide sequence ID" value="NZ_JADNYM010000006.1"/>
</dbReference>
<protein>
    <submittedName>
        <fullName evidence="2">Uncharacterized protein</fullName>
    </submittedName>
</protein>
<dbReference type="Proteomes" id="UP000655366">
    <property type="component" value="Unassembled WGS sequence"/>
</dbReference>
<keyword evidence="3" id="KW-1185">Reference proteome</keyword>
<keyword evidence="1" id="KW-0472">Membrane</keyword>
<feature type="transmembrane region" description="Helical" evidence="1">
    <location>
        <begin position="35"/>
        <end position="53"/>
    </location>
</feature>
<feature type="transmembrane region" description="Helical" evidence="1">
    <location>
        <begin position="12"/>
        <end position="29"/>
    </location>
</feature>
<gene>
    <name evidence="2" type="ORF">IV500_05780</name>
</gene>
<dbReference type="AlphaFoldDB" id="A0A931CL28"/>
<proteinExistence type="predicted"/>
<keyword evidence="1" id="KW-1133">Transmembrane helix</keyword>
<dbReference type="EMBL" id="JADNYM010000006">
    <property type="protein sequence ID" value="MBG0738932.1"/>
    <property type="molecule type" value="Genomic_DNA"/>
</dbReference>
<evidence type="ECO:0000256" key="1">
    <source>
        <dbReference type="SAM" id="Phobius"/>
    </source>
</evidence>
<sequence length="68" mass="7214">MTTFLIVERIGAALLVVLALFSIPGFLVLSLGGPLWLALATGVFLAVASMLLIRTITRRMAALSEPDT</sequence>
<reference evidence="2 3" key="1">
    <citation type="submission" date="2020-11" db="EMBL/GenBank/DDBJ databases">
        <title>Arthrobacter antarcticus sp. nov., isolated from Antarctic Soil.</title>
        <authorList>
            <person name="Li J."/>
        </authorList>
    </citation>
    <scope>NUCLEOTIDE SEQUENCE [LARGE SCALE GENOMIC DNA]</scope>
    <source>
        <strain evidence="2 3">Z1-20</strain>
    </source>
</reference>
<organism evidence="2 3">
    <name type="scientific">Arthrobacter terrae</name>
    <dbReference type="NCBI Taxonomy" id="2935737"/>
    <lineage>
        <taxon>Bacteria</taxon>
        <taxon>Bacillati</taxon>
        <taxon>Actinomycetota</taxon>
        <taxon>Actinomycetes</taxon>
        <taxon>Micrococcales</taxon>
        <taxon>Micrococcaceae</taxon>
        <taxon>Arthrobacter</taxon>
    </lineage>
</organism>
<comment type="caution">
    <text evidence="2">The sequence shown here is derived from an EMBL/GenBank/DDBJ whole genome shotgun (WGS) entry which is preliminary data.</text>
</comment>
<keyword evidence="1" id="KW-0812">Transmembrane</keyword>
<name>A0A931CL28_9MICC</name>